<feature type="compositionally biased region" description="Polar residues" evidence="1">
    <location>
        <begin position="492"/>
        <end position="501"/>
    </location>
</feature>
<feature type="region of interest" description="Disordered" evidence="1">
    <location>
        <begin position="492"/>
        <end position="530"/>
    </location>
</feature>
<comment type="caution">
    <text evidence="3">The sequence shown here is derived from an EMBL/GenBank/DDBJ whole genome shotgun (WGS) entry which is preliminary data.</text>
</comment>
<evidence type="ECO:0000313" key="3">
    <source>
        <dbReference type="EMBL" id="TYJ52423.1"/>
    </source>
</evidence>
<reference evidence="3 4" key="1">
    <citation type="submission" date="2017-05" db="EMBL/GenBank/DDBJ databases">
        <title>The Genome Sequence of Tsuchiyaea wingfieldii DSM 27421.</title>
        <authorList>
            <person name="Cuomo C."/>
            <person name="Passer A."/>
            <person name="Billmyre B."/>
            <person name="Heitman J."/>
        </authorList>
    </citation>
    <scope>NUCLEOTIDE SEQUENCE [LARGE SCALE GENOMIC DNA]</scope>
    <source>
        <strain evidence="3 4">DSM 27421</strain>
    </source>
</reference>
<accession>A0A5D3AQN0</accession>
<dbReference type="InterPro" id="IPR011333">
    <property type="entry name" value="SKP1/BTB/POZ_sf"/>
</dbReference>
<dbReference type="EMBL" id="NIDF01000135">
    <property type="protein sequence ID" value="TYJ52423.1"/>
    <property type="molecule type" value="Genomic_DNA"/>
</dbReference>
<protein>
    <recommendedName>
        <fullName evidence="2">BTB domain-containing protein</fullName>
    </recommendedName>
</protein>
<dbReference type="CDD" id="cd18186">
    <property type="entry name" value="BTB_POZ_ZBTB_KLHL-like"/>
    <property type="match status" value="1"/>
</dbReference>
<feature type="domain" description="BTB" evidence="2">
    <location>
        <begin position="151"/>
        <end position="239"/>
    </location>
</feature>
<feature type="region of interest" description="Disordered" evidence="1">
    <location>
        <begin position="451"/>
        <end position="477"/>
    </location>
</feature>
<dbReference type="SUPFAM" id="SSF54695">
    <property type="entry name" value="POZ domain"/>
    <property type="match status" value="1"/>
</dbReference>
<evidence type="ECO:0000256" key="1">
    <source>
        <dbReference type="SAM" id="MobiDB-lite"/>
    </source>
</evidence>
<name>A0A5D3AQN0_9TREE</name>
<sequence length="607" mass="67548">MIYARAPRTLRDERLKMNDQPGFKARVGDRLSNTTSVTDLIFCGSPELLKIYVKWMYTAQGCEVVADWAAKESPSETQELIDIMQDSQSLGEDRLRQDLIYMWRSKLYADVQIHVSAPAGTGRMPPVPLNSPAPSSPSAVSAVYLPSPDSDMTFTVHSFILASRSPYMATEINRIAHPSIPTINLTLPSESFTMAALYFCLGYIYTGSLLFSNRAINLGTALQIYDSASILGLAELCRELQSRIVYDFCHGLDWDLCHCGRCLAHALEIWAHTLHTDMGQLAVCTSTFVLSGWAVFWEEFQAQTPKRSQRMIIVLEDIRVSLEAGILRRISQGLHELLAMVNESDFFQVEEGHDFVPGLTRLRAAKSLCAKALVILAEQELQELERMRGQRLARRTIESMLGQAISCLLYGKSPVHEALYQRTALARDSIGSDTSRSQLLRSAVKERSVYTCDTSSKGGVDHQAPLSHRPILPTLSKSSGSALTYRMESSSLDGTVQSTAHRTPAPKSEQLTKANASREVQKPKSTPYNPVPRYESAGVALHIPIPCVIFSLISRTRFKAEVVYFGCVKGLRGPWVGIRRSVLDRHPLQSHKGLVHQSPRFPTAPRH</sequence>
<evidence type="ECO:0000259" key="2">
    <source>
        <dbReference type="Pfam" id="PF00651"/>
    </source>
</evidence>
<dbReference type="Pfam" id="PF00651">
    <property type="entry name" value="BTB"/>
    <property type="match status" value="1"/>
</dbReference>
<gene>
    <name evidence="3" type="ORF">B9479_006964</name>
</gene>
<evidence type="ECO:0000313" key="4">
    <source>
        <dbReference type="Proteomes" id="UP000322245"/>
    </source>
</evidence>
<dbReference type="Proteomes" id="UP000322245">
    <property type="component" value="Unassembled WGS sequence"/>
</dbReference>
<organism evidence="3 4">
    <name type="scientific">Cryptococcus floricola</name>
    <dbReference type="NCBI Taxonomy" id="2591691"/>
    <lineage>
        <taxon>Eukaryota</taxon>
        <taxon>Fungi</taxon>
        <taxon>Dikarya</taxon>
        <taxon>Basidiomycota</taxon>
        <taxon>Agaricomycotina</taxon>
        <taxon>Tremellomycetes</taxon>
        <taxon>Tremellales</taxon>
        <taxon>Cryptococcaceae</taxon>
        <taxon>Cryptococcus</taxon>
    </lineage>
</organism>
<dbReference type="Gene3D" id="3.30.710.10">
    <property type="entry name" value="Potassium Channel Kv1.1, Chain A"/>
    <property type="match status" value="1"/>
</dbReference>
<dbReference type="AlphaFoldDB" id="A0A5D3AQN0"/>
<proteinExistence type="predicted"/>
<dbReference type="InterPro" id="IPR000210">
    <property type="entry name" value="BTB/POZ_dom"/>
</dbReference>
<keyword evidence="4" id="KW-1185">Reference proteome</keyword>